<accession>A0A2Z6TCE2</accession>
<evidence type="ECO:0000313" key="2">
    <source>
        <dbReference type="EMBL" id="GBG04395.1"/>
    </source>
</evidence>
<dbReference type="InterPro" id="IPR005531">
    <property type="entry name" value="Asp23"/>
</dbReference>
<evidence type="ECO:0000313" key="3">
    <source>
        <dbReference type="Proteomes" id="UP000257317"/>
    </source>
</evidence>
<dbReference type="AlphaFoldDB" id="A0A2Z6TCE2"/>
<dbReference type="EMBL" id="BFBY01000002">
    <property type="protein sequence ID" value="GBG04395.1"/>
    <property type="molecule type" value="Genomic_DNA"/>
</dbReference>
<dbReference type="OrthoDB" id="9793465at2"/>
<evidence type="ECO:0000256" key="1">
    <source>
        <dbReference type="ARBA" id="ARBA00005721"/>
    </source>
</evidence>
<dbReference type="Pfam" id="PF03780">
    <property type="entry name" value="Asp23"/>
    <property type="match status" value="1"/>
</dbReference>
<proteinExistence type="inferred from homology"/>
<protein>
    <submittedName>
        <fullName evidence="2">Alkaline shock protein</fullName>
    </submittedName>
</protein>
<dbReference type="Proteomes" id="UP000257317">
    <property type="component" value="Unassembled WGS sequence"/>
</dbReference>
<name>A0A2Z6TCE2_9LACO</name>
<comment type="similarity">
    <text evidence="1">Belongs to the asp23 family.</text>
</comment>
<organism evidence="2 3">
    <name type="scientific">Lactobacillus rodentium</name>
    <dbReference type="NCBI Taxonomy" id="947835"/>
    <lineage>
        <taxon>Bacteria</taxon>
        <taxon>Bacillati</taxon>
        <taxon>Bacillota</taxon>
        <taxon>Bacilli</taxon>
        <taxon>Lactobacillales</taxon>
        <taxon>Lactobacillaceae</taxon>
        <taxon>Lactobacillus</taxon>
    </lineage>
</organism>
<reference evidence="3" key="1">
    <citation type="submission" date="2018-03" db="EMBL/GenBank/DDBJ databases">
        <title>New taxa in the Lactobacillus gasseri group.</title>
        <authorList>
            <person name="Tanizawa Y."/>
            <person name="Tohno M."/>
            <person name="Endo A."/>
            <person name="Arita M."/>
        </authorList>
    </citation>
    <scope>NUCLEOTIDE SEQUENCE [LARGE SCALE GENOMIC DNA]</scope>
    <source>
        <strain evidence="3">DSM 24759</strain>
    </source>
</reference>
<gene>
    <name evidence="2" type="ORF">LrDSM24759_03090</name>
</gene>
<dbReference type="PANTHER" id="PTHR34297">
    <property type="entry name" value="HYPOTHETICAL CYTOSOLIC PROTEIN-RELATED"/>
    <property type="match status" value="1"/>
</dbReference>
<keyword evidence="3" id="KW-1185">Reference proteome</keyword>
<comment type="caution">
    <text evidence="2">The sequence shown here is derived from an EMBL/GenBank/DDBJ whole genome shotgun (WGS) entry which is preliminary data.</text>
</comment>
<sequence>MADNSTILLSSNDNGDETRVDLSVLEVILGIAARKVDGVNDMRGSLRSGLNSLFGHSNRGKGVSLSVEDNKLTADIYVYLDYGVNVPKVAVQLQKKLVAQLQQMTDLALKAVNIHVVGLVSEDDKVEEADTLFSSTEDSEADR</sequence>
<dbReference type="PANTHER" id="PTHR34297:SF1">
    <property type="entry name" value="ASP23_GLS24 FAMILY ENVELOPE STRESS RESPONSE PROTEIN"/>
    <property type="match status" value="1"/>
</dbReference>
<dbReference type="RefSeq" id="WP_117117742.1">
    <property type="nucleotide sequence ID" value="NZ_BFBY01000002.1"/>
</dbReference>